<feature type="region of interest" description="Disordered" evidence="1">
    <location>
        <begin position="1"/>
        <end position="25"/>
    </location>
</feature>
<dbReference type="AlphaFoldDB" id="A0A5N4EK36"/>
<proteinExistence type="predicted"/>
<accession>A0A5N4EK36</accession>
<protein>
    <submittedName>
        <fullName evidence="2">Bromodomain-containing protein 7</fullName>
    </submittedName>
</protein>
<feature type="compositionally biased region" description="Polar residues" evidence="1">
    <location>
        <begin position="1"/>
        <end position="11"/>
    </location>
</feature>
<feature type="compositionally biased region" description="Basic and acidic residues" evidence="1">
    <location>
        <begin position="14"/>
        <end position="25"/>
    </location>
</feature>
<reference evidence="2 3" key="1">
    <citation type="journal article" date="2019" name="Mol. Ecol. Resour.">
        <title>Improving Illumina assemblies with Hi-C and long reads: an example with the North African dromedary.</title>
        <authorList>
            <person name="Elbers J.P."/>
            <person name="Rogers M.F."/>
            <person name="Perelman P.L."/>
            <person name="Proskuryakova A.A."/>
            <person name="Serdyukova N.A."/>
            <person name="Johnson W.E."/>
            <person name="Horin P."/>
            <person name="Corander J."/>
            <person name="Murphy D."/>
            <person name="Burger P.A."/>
        </authorList>
    </citation>
    <scope>NUCLEOTIDE SEQUENCE [LARGE SCALE GENOMIC DNA]</scope>
    <source>
        <strain evidence="2">Drom800</strain>
        <tissue evidence="2">Blood</tissue>
    </source>
</reference>
<organism evidence="2 3">
    <name type="scientific">Camelus dromedarius</name>
    <name type="common">Dromedary</name>
    <name type="synonym">Arabian camel</name>
    <dbReference type="NCBI Taxonomy" id="9838"/>
    <lineage>
        <taxon>Eukaryota</taxon>
        <taxon>Metazoa</taxon>
        <taxon>Chordata</taxon>
        <taxon>Craniata</taxon>
        <taxon>Vertebrata</taxon>
        <taxon>Euteleostomi</taxon>
        <taxon>Mammalia</taxon>
        <taxon>Eutheria</taxon>
        <taxon>Laurasiatheria</taxon>
        <taxon>Artiodactyla</taxon>
        <taxon>Tylopoda</taxon>
        <taxon>Camelidae</taxon>
        <taxon>Camelus</taxon>
    </lineage>
</organism>
<keyword evidence="3" id="KW-1185">Reference proteome</keyword>
<name>A0A5N4EK36_CAMDR</name>
<evidence type="ECO:0000313" key="2">
    <source>
        <dbReference type="EMBL" id="KAB1283888.1"/>
    </source>
</evidence>
<gene>
    <name evidence="2" type="ORF">Cadr_000000847</name>
</gene>
<evidence type="ECO:0000313" key="3">
    <source>
        <dbReference type="Proteomes" id="UP000299084"/>
    </source>
</evidence>
<dbReference type="Proteomes" id="UP000299084">
    <property type="component" value="Unassembled WGS sequence"/>
</dbReference>
<comment type="caution">
    <text evidence="2">The sequence shown here is derived from an EMBL/GenBank/DDBJ whole genome shotgun (WGS) entry which is preliminary data.</text>
</comment>
<sequence length="125" mass="14239">MRQFSTSQGLETPSPKDEGQNETFDIGKDMEFIEMNLGCFDSSNQNRLLCSEGAPVNPKHLSTRHPLNVIYLLDPYYRKMHLAEQETNNLEEQYSNSRGCCGIYGVERIMEISIPSSIIDKNMNS</sequence>
<evidence type="ECO:0000256" key="1">
    <source>
        <dbReference type="SAM" id="MobiDB-lite"/>
    </source>
</evidence>
<dbReference type="EMBL" id="JWIN03000001">
    <property type="protein sequence ID" value="KAB1283888.1"/>
    <property type="molecule type" value="Genomic_DNA"/>
</dbReference>